<feature type="compositionally biased region" description="Basic and acidic residues" evidence="1">
    <location>
        <begin position="159"/>
        <end position="170"/>
    </location>
</feature>
<reference evidence="2" key="1">
    <citation type="submission" date="2021-01" db="EMBL/GenBank/DDBJ databases">
        <title>A chromosome-scale assembly of European eel, Anguilla anguilla.</title>
        <authorList>
            <person name="Henkel C."/>
            <person name="Jong-Raadsen S.A."/>
            <person name="Dufour S."/>
            <person name="Weltzien F.-A."/>
            <person name="Palstra A.P."/>
            <person name="Pelster B."/>
            <person name="Spaink H.P."/>
            <person name="Van Den Thillart G.E."/>
            <person name="Jansen H."/>
            <person name="Zahm M."/>
            <person name="Klopp C."/>
            <person name="Cedric C."/>
            <person name="Louis A."/>
            <person name="Berthelot C."/>
            <person name="Parey E."/>
            <person name="Roest Crollius H."/>
            <person name="Montfort J."/>
            <person name="Robinson-Rechavi M."/>
            <person name="Bucao C."/>
            <person name="Bouchez O."/>
            <person name="Gislard M."/>
            <person name="Lluch J."/>
            <person name="Milhes M."/>
            <person name="Lampietro C."/>
            <person name="Lopez Roques C."/>
            <person name="Donnadieu C."/>
            <person name="Braasch I."/>
            <person name="Desvignes T."/>
            <person name="Postlethwait J."/>
            <person name="Bobe J."/>
            <person name="Guiguen Y."/>
            <person name="Dirks R."/>
        </authorList>
    </citation>
    <scope>NUCLEOTIDE SEQUENCE</scope>
    <source>
        <strain evidence="2">Tag_6206</strain>
        <tissue evidence="2">Liver</tissue>
    </source>
</reference>
<dbReference type="EMBL" id="JAFIRN010000016">
    <property type="protein sequence ID" value="KAG5833436.1"/>
    <property type="molecule type" value="Genomic_DNA"/>
</dbReference>
<feature type="compositionally biased region" description="Basic and acidic residues" evidence="1">
    <location>
        <begin position="316"/>
        <end position="330"/>
    </location>
</feature>
<evidence type="ECO:0000313" key="2">
    <source>
        <dbReference type="EMBL" id="KAG5833436.1"/>
    </source>
</evidence>
<evidence type="ECO:0000256" key="1">
    <source>
        <dbReference type="SAM" id="MobiDB-lite"/>
    </source>
</evidence>
<keyword evidence="3" id="KW-1185">Reference proteome</keyword>
<name>A0A9D3LN87_ANGAN</name>
<feature type="compositionally biased region" description="Acidic residues" evidence="1">
    <location>
        <begin position="409"/>
        <end position="422"/>
    </location>
</feature>
<feature type="region of interest" description="Disordered" evidence="1">
    <location>
        <begin position="132"/>
        <end position="458"/>
    </location>
</feature>
<feature type="compositionally biased region" description="Basic and acidic residues" evidence="1">
    <location>
        <begin position="229"/>
        <end position="253"/>
    </location>
</feature>
<accession>A0A9D3LN87</accession>
<feature type="compositionally biased region" description="Acidic residues" evidence="1">
    <location>
        <begin position="29"/>
        <end position="48"/>
    </location>
</feature>
<organism evidence="2 3">
    <name type="scientific">Anguilla anguilla</name>
    <name type="common">European freshwater eel</name>
    <name type="synonym">Muraena anguilla</name>
    <dbReference type="NCBI Taxonomy" id="7936"/>
    <lineage>
        <taxon>Eukaryota</taxon>
        <taxon>Metazoa</taxon>
        <taxon>Chordata</taxon>
        <taxon>Craniata</taxon>
        <taxon>Vertebrata</taxon>
        <taxon>Euteleostomi</taxon>
        <taxon>Actinopterygii</taxon>
        <taxon>Neopterygii</taxon>
        <taxon>Teleostei</taxon>
        <taxon>Anguilliformes</taxon>
        <taxon>Anguillidae</taxon>
        <taxon>Anguilla</taxon>
    </lineage>
</organism>
<feature type="compositionally biased region" description="Basic and acidic residues" evidence="1">
    <location>
        <begin position="63"/>
        <end position="85"/>
    </location>
</feature>
<dbReference type="AlphaFoldDB" id="A0A9D3LN87"/>
<sequence length="458" mass="48647">MAQPKTDAGLDPELSNGAVIHGPTGAGAELDELKDAEEEVELAEEVGEDVGIASGGNVEGEEGPLKLEGEGERAEAGEREGKSEGDCPGMPVTVVAENQEKTEEPNGDLYVDREEGDISSPVLCLISSAPADTAHKAPAGDPAAMGAEEPGESVEPCDNETKNSEEKPQEQHLQGLAREGEVSGSEGTEERNPQAANDEVGEKEERDCNAPEELHLEAGGEEEGGTQEGRCEEREEHNDEVGEEEQGGRDRTAEQCTQAVGVLAHENEEGCTEATERQPQPAGTEAGIKEDGCGSNEQTQVLQDTEKEGKMPVNEDEPKVPEEGGCREMEEQLALALEEDSREVTEGVNTETESGDTEDTKSQEAREATDSSKKVNVENEAKMDLSHMGYGNHQAGMENGLSQPGQREEEQEVVAEEEEEEGGGATPQADDSGHSQEDGQDGEPGATKLRVQLRTPGV</sequence>
<dbReference type="Proteomes" id="UP001044222">
    <property type="component" value="Chromosome 16"/>
</dbReference>
<gene>
    <name evidence="2" type="ORF">ANANG_G00275920</name>
</gene>
<proteinExistence type="predicted"/>
<protein>
    <submittedName>
        <fullName evidence="2">Uncharacterized protein</fullName>
    </submittedName>
</protein>
<feature type="compositionally biased region" description="Acidic residues" evidence="1">
    <location>
        <begin position="149"/>
        <end position="158"/>
    </location>
</feature>
<feature type="region of interest" description="Disordered" evidence="1">
    <location>
        <begin position="1"/>
        <end position="115"/>
    </location>
</feature>
<comment type="caution">
    <text evidence="2">The sequence shown here is derived from an EMBL/GenBank/DDBJ whole genome shotgun (WGS) entry which is preliminary data.</text>
</comment>
<feature type="compositionally biased region" description="Basic and acidic residues" evidence="1">
    <location>
        <begin position="203"/>
        <end position="218"/>
    </location>
</feature>
<feature type="compositionally biased region" description="Basic and acidic residues" evidence="1">
    <location>
        <begin position="358"/>
        <end position="385"/>
    </location>
</feature>
<evidence type="ECO:0000313" key="3">
    <source>
        <dbReference type="Proteomes" id="UP001044222"/>
    </source>
</evidence>